<name>A0A6A4S9T5_SCOMX</name>
<dbReference type="PANTHER" id="PTHR46670:SF3">
    <property type="entry name" value="ENDONUCLEASE_EXONUCLEASE_PHOSPHATASE DOMAIN-CONTAINING PROTEIN"/>
    <property type="match status" value="1"/>
</dbReference>
<comment type="caution">
    <text evidence="1">The sequence shown here is derived from an EMBL/GenBank/DDBJ whole genome shotgun (WGS) entry which is preliminary data.</text>
</comment>
<accession>A0A6A4S9T5</accession>
<proteinExistence type="predicted"/>
<dbReference type="Proteomes" id="UP000438429">
    <property type="component" value="Unassembled WGS sequence"/>
</dbReference>
<reference evidence="1 2" key="1">
    <citation type="submission" date="2019-06" db="EMBL/GenBank/DDBJ databases">
        <title>Draft genomes of female and male turbot (Scophthalmus maximus).</title>
        <authorList>
            <person name="Xu H."/>
            <person name="Xu X.-W."/>
            <person name="Shao C."/>
            <person name="Chen S."/>
        </authorList>
    </citation>
    <scope>NUCLEOTIDE SEQUENCE [LARGE SCALE GENOMIC DNA]</scope>
    <source>
        <strain evidence="1">Ysfricsl-2016a</strain>
        <tissue evidence="1">Blood</tissue>
    </source>
</reference>
<sequence>MTNSLSVEFRQTRVEVELHGALNLKNLQDFMALNQATPPGYTYIQKPCSMGHGGGLAVIHQADIPVKELPVPNVTSFECLRFSLDWAYKASPCLPPPKSFHYIHVQEFLSLLDCLNIIQHVNGPTHTKGYKLDLVCSTGTTPSHLQCIDLAVSNHSAIIFSAQASTKCTITFRNIKSVSTSSLAKTVAPHLAPVPPDSTVDGLAANYNAALSLSLDTLAPLKTLTVSFSRPAPWFTTELRSLKATDHQLEQFVKDLALLSTLRTSKTM</sequence>
<dbReference type="EMBL" id="VEVO01000014">
    <property type="protein sequence ID" value="KAF0031956.1"/>
    <property type="molecule type" value="Genomic_DNA"/>
</dbReference>
<evidence type="ECO:0000313" key="2">
    <source>
        <dbReference type="Proteomes" id="UP000438429"/>
    </source>
</evidence>
<evidence type="ECO:0000313" key="1">
    <source>
        <dbReference type="EMBL" id="KAF0031956.1"/>
    </source>
</evidence>
<dbReference type="AlphaFoldDB" id="A0A6A4S9T5"/>
<organism evidence="1 2">
    <name type="scientific">Scophthalmus maximus</name>
    <name type="common">Turbot</name>
    <name type="synonym">Psetta maxima</name>
    <dbReference type="NCBI Taxonomy" id="52904"/>
    <lineage>
        <taxon>Eukaryota</taxon>
        <taxon>Metazoa</taxon>
        <taxon>Chordata</taxon>
        <taxon>Craniata</taxon>
        <taxon>Vertebrata</taxon>
        <taxon>Euteleostomi</taxon>
        <taxon>Actinopterygii</taxon>
        <taxon>Neopterygii</taxon>
        <taxon>Teleostei</taxon>
        <taxon>Neoteleostei</taxon>
        <taxon>Acanthomorphata</taxon>
        <taxon>Carangaria</taxon>
        <taxon>Pleuronectiformes</taxon>
        <taxon>Pleuronectoidei</taxon>
        <taxon>Scophthalmidae</taxon>
        <taxon>Scophthalmus</taxon>
    </lineage>
</organism>
<protein>
    <submittedName>
        <fullName evidence="1">Uncharacterized protein</fullName>
    </submittedName>
</protein>
<gene>
    <name evidence="1" type="ORF">F2P81_016511</name>
</gene>
<dbReference type="PANTHER" id="PTHR46670">
    <property type="entry name" value="ENDO/EXONUCLEASE/PHOSPHATASE DOMAIN-CONTAINING PROTEIN"/>
    <property type="match status" value="1"/>
</dbReference>